<keyword evidence="3" id="KW-1185">Reference proteome</keyword>
<dbReference type="PANTHER" id="PTHR30383">
    <property type="entry name" value="THIOESTERASE 1/PROTEASE 1/LYSOPHOSPHOLIPASE L1"/>
    <property type="match status" value="1"/>
</dbReference>
<dbReference type="RefSeq" id="XP_026609583.1">
    <property type="nucleotide sequence ID" value="XM_026753761.1"/>
</dbReference>
<evidence type="ECO:0000313" key="2">
    <source>
        <dbReference type="EMBL" id="RHZ43193.1"/>
    </source>
</evidence>
<dbReference type="GO" id="GO:0004622">
    <property type="term" value="F:phosphatidylcholine lysophospholipase activity"/>
    <property type="evidence" value="ECO:0007669"/>
    <property type="project" value="TreeGrafter"/>
</dbReference>
<dbReference type="CDD" id="cd00229">
    <property type="entry name" value="SGNH_hydrolase"/>
    <property type="match status" value="1"/>
</dbReference>
<dbReference type="Proteomes" id="UP000215305">
    <property type="component" value="Unassembled WGS sequence"/>
</dbReference>
<dbReference type="InterPro" id="IPR036514">
    <property type="entry name" value="SGNH_hydro_sf"/>
</dbReference>
<protein>
    <recommendedName>
        <fullName evidence="1">SGNH hydrolase-type esterase domain-containing protein</fullName>
    </recommendedName>
</protein>
<dbReference type="InterPro" id="IPR013830">
    <property type="entry name" value="SGNH_hydro"/>
</dbReference>
<gene>
    <name evidence="2" type="ORF">CDV56_100142</name>
</gene>
<dbReference type="GeneID" id="38122116"/>
<dbReference type="AlphaFoldDB" id="A0A397G2X7"/>
<dbReference type="Pfam" id="PF13472">
    <property type="entry name" value="Lipase_GDSL_2"/>
    <property type="match status" value="1"/>
</dbReference>
<reference evidence="2" key="1">
    <citation type="submission" date="2018-08" db="EMBL/GenBank/DDBJ databases">
        <title>Draft genome sequence of azole-resistant Aspergillus thermomutatus (Neosartorya pseudofischeri) strain HMR AF 39, isolated from a human nasal aspirate.</title>
        <authorList>
            <person name="Parent-Michaud M."/>
            <person name="Dufresne P.J."/>
            <person name="Fournier E."/>
            <person name="Martineau C."/>
            <person name="Moreira S."/>
            <person name="Perkins V."/>
            <person name="De Repentigny L."/>
            <person name="Dufresne S.F."/>
        </authorList>
    </citation>
    <scope>NUCLEOTIDE SEQUENCE [LARGE SCALE GENOMIC DNA]</scope>
    <source>
        <strain evidence="2">HMR AF 39</strain>
    </source>
</reference>
<feature type="domain" description="SGNH hydrolase-type esterase" evidence="1">
    <location>
        <begin position="9"/>
        <end position="201"/>
    </location>
</feature>
<accession>A0A397G2X7</accession>
<dbReference type="OrthoDB" id="408760at2759"/>
<organism evidence="2 3">
    <name type="scientific">Aspergillus thermomutatus</name>
    <name type="common">Neosartorya pseudofischeri</name>
    <dbReference type="NCBI Taxonomy" id="41047"/>
    <lineage>
        <taxon>Eukaryota</taxon>
        <taxon>Fungi</taxon>
        <taxon>Dikarya</taxon>
        <taxon>Ascomycota</taxon>
        <taxon>Pezizomycotina</taxon>
        <taxon>Eurotiomycetes</taxon>
        <taxon>Eurotiomycetidae</taxon>
        <taxon>Eurotiales</taxon>
        <taxon>Aspergillaceae</taxon>
        <taxon>Aspergillus</taxon>
        <taxon>Aspergillus subgen. Fumigati</taxon>
    </lineage>
</organism>
<sequence length="219" mass="23750">MGKELSVLCFGDSLTAGYYHFGCDYHPYALTLKNKLQAAFPTTTFTVDEDGLPGDLVVSPAGKFLPRIQAKCVSTPLVFVAVLTITVDGSNYDWVIILGGTNDLGTRYPASKIYPALQDVWEVALDSGAHVLALTIPECSAVSTTLNTNRNKVNSSILAHKAEGFHAFDLHGALPYHNATEEFKEKIWDDGLHLTAEGYRLVGDVVGEHLIALLKDKGL</sequence>
<dbReference type="Gene3D" id="3.40.50.1110">
    <property type="entry name" value="SGNH hydrolase"/>
    <property type="match status" value="1"/>
</dbReference>
<dbReference type="InterPro" id="IPR051532">
    <property type="entry name" value="Ester_Hydrolysis_Enzymes"/>
</dbReference>
<dbReference type="VEuPathDB" id="FungiDB:CDV56_100142"/>
<evidence type="ECO:0000313" key="3">
    <source>
        <dbReference type="Proteomes" id="UP000215305"/>
    </source>
</evidence>
<dbReference type="PANTHER" id="PTHR30383:SF19">
    <property type="entry name" value="FIBRONECTIN TYPE-III DOMAIN-CONTAINING PROTEIN"/>
    <property type="match status" value="1"/>
</dbReference>
<proteinExistence type="predicted"/>
<dbReference type="SUPFAM" id="SSF52266">
    <property type="entry name" value="SGNH hydrolase"/>
    <property type="match status" value="1"/>
</dbReference>
<name>A0A397G2X7_ASPTH</name>
<dbReference type="EMBL" id="NKHU02000477">
    <property type="protein sequence ID" value="RHZ43193.1"/>
    <property type="molecule type" value="Genomic_DNA"/>
</dbReference>
<comment type="caution">
    <text evidence="2">The sequence shown here is derived from an EMBL/GenBank/DDBJ whole genome shotgun (WGS) entry which is preliminary data.</text>
</comment>
<evidence type="ECO:0000259" key="1">
    <source>
        <dbReference type="Pfam" id="PF13472"/>
    </source>
</evidence>